<reference evidence="1 2" key="1">
    <citation type="submission" date="2018-06" db="EMBL/GenBank/DDBJ databases">
        <title>Comparative genomics reveals the genomic features of Rhizophagus irregularis, R. cerebriforme, R. diaphanum and Gigaspora rosea, and their symbiotic lifestyle signature.</title>
        <authorList>
            <person name="Morin E."/>
            <person name="San Clemente H."/>
            <person name="Chen E.C.H."/>
            <person name="De La Providencia I."/>
            <person name="Hainaut M."/>
            <person name="Kuo A."/>
            <person name="Kohler A."/>
            <person name="Murat C."/>
            <person name="Tang N."/>
            <person name="Roy S."/>
            <person name="Loubradou J."/>
            <person name="Henrissat B."/>
            <person name="Grigoriev I.V."/>
            <person name="Corradi N."/>
            <person name="Roux C."/>
            <person name="Martin F.M."/>
        </authorList>
    </citation>
    <scope>NUCLEOTIDE SEQUENCE [LARGE SCALE GENOMIC DNA]</scope>
    <source>
        <strain evidence="1 2">DAOM 227022</strain>
    </source>
</reference>
<dbReference type="Proteomes" id="UP000265703">
    <property type="component" value="Unassembled WGS sequence"/>
</dbReference>
<dbReference type="InterPro" id="IPR051057">
    <property type="entry name" value="PI-PLC_domain"/>
</dbReference>
<gene>
    <name evidence="1" type="ORF">C1645_679564</name>
</gene>
<dbReference type="InterPro" id="IPR017946">
    <property type="entry name" value="PLC-like_Pdiesterase_TIM-brl"/>
</dbReference>
<dbReference type="GO" id="GO:0006629">
    <property type="term" value="P:lipid metabolic process"/>
    <property type="evidence" value="ECO:0007669"/>
    <property type="project" value="InterPro"/>
</dbReference>
<keyword evidence="2" id="KW-1185">Reference proteome</keyword>
<dbReference type="PANTHER" id="PTHR13593">
    <property type="match status" value="1"/>
</dbReference>
<feature type="non-terminal residue" evidence="1">
    <location>
        <position position="1"/>
    </location>
</feature>
<dbReference type="Pfam" id="PF26146">
    <property type="entry name" value="PI-PLC_X"/>
    <property type="match status" value="1"/>
</dbReference>
<comment type="caution">
    <text evidence="1">The sequence shown here is derived from an EMBL/GenBank/DDBJ whole genome shotgun (WGS) entry which is preliminary data.</text>
</comment>
<feature type="non-terminal residue" evidence="1">
    <location>
        <position position="266"/>
    </location>
</feature>
<proteinExistence type="predicted"/>
<dbReference type="AlphaFoldDB" id="A0A397SR00"/>
<dbReference type="SUPFAM" id="SSF51695">
    <property type="entry name" value="PLC-like phosphodiesterases"/>
    <property type="match status" value="1"/>
</dbReference>
<dbReference type="OrthoDB" id="7984201at2759"/>
<dbReference type="EMBL" id="QKYT01000256">
    <property type="protein sequence ID" value="RIA88590.1"/>
    <property type="molecule type" value="Genomic_DNA"/>
</dbReference>
<evidence type="ECO:0000313" key="2">
    <source>
        <dbReference type="Proteomes" id="UP000265703"/>
    </source>
</evidence>
<dbReference type="STRING" id="658196.A0A397SR00"/>
<protein>
    <submittedName>
        <fullName evidence="1">PLC-like phosphodiesterase</fullName>
    </submittedName>
</protein>
<organism evidence="1 2">
    <name type="scientific">Glomus cerebriforme</name>
    <dbReference type="NCBI Taxonomy" id="658196"/>
    <lineage>
        <taxon>Eukaryota</taxon>
        <taxon>Fungi</taxon>
        <taxon>Fungi incertae sedis</taxon>
        <taxon>Mucoromycota</taxon>
        <taxon>Glomeromycotina</taxon>
        <taxon>Glomeromycetes</taxon>
        <taxon>Glomerales</taxon>
        <taxon>Glomeraceae</taxon>
        <taxon>Glomus</taxon>
    </lineage>
</organism>
<name>A0A397SR00_9GLOM</name>
<sequence>SSQNACNGYTELCDKKYSDVAYATTHNAYAVGKSIAANQFYDIPTQLKDGIRGFMLDALYPANSTTEVHLCHHSCDLLDHGPAKDTLSQFVTWLDSNPNEVVTIFWENAGKVPAATFNDFYTQSGFVKYAHFQEAGKDWPTLNDMIGSGKRAVNFVDTGADPSVQWLMPEYDYVFETPFQNQDLNGFTCTVDRPKNQVRPMYVLNHFLYGVLSSTLSTGGDPIDFPQPQEANVTNSANLANHAKQCQQTFGKIPNFIAVDFYDEGE</sequence>
<dbReference type="PANTHER" id="PTHR13593:SF140">
    <property type="entry name" value="PLC-LIKE PHOSPHODIESTERASE"/>
    <property type="match status" value="1"/>
</dbReference>
<accession>A0A397SR00</accession>
<dbReference type="GO" id="GO:0008081">
    <property type="term" value="F:phosphoric diester hydrolase activity"/>
    <property type="evidence" value="ECO:0007669"/>
    <property type="project" value="InterPro"/>
</dbReference>
<evidence type="ECO:0000313" key="1">
    <source>
        <dbReference type="EMBL" id="RIA88590.1"/>
    </source>
</evidence>
<dbReference type="Gene3D" id="3.20.20.190">
    <property type="entry name" value="Phosphatidylinositol (PI) phosphodiesterase"/>
    <property type="match status" value="1"/>
</dbReference>